<feature type="transmembrane region" description="Helical" evidence="7">
    <location>
        <begin position="150"/>
        <end position="175"/>
    </location>
</feature>
<dbReference type="AlphaFoldDB" id="A0AAV3SLH2"/>
<evidence type="ECO:0000256" key="5">
    <source>
        <dbReference type="ARBA" id="ARBA00023136"/>
    </source>
</evidence>
<feature type="compositionally biased region" description="Basic and acidic residues" evidence="6">
    <location>
        <begin position="408"/>
        <end position="421"/>
    </location>
</feature>
<keyword evidence="5 7" id="KW-0472">Membrane</keyword>
<dbReference type="PANTHER" id="PTHR21716:SF4">
    <property type="entry name" value="TRANSMEMBRANE PROTEIN 245"/>
    <property type="match status" value="1"/>
</dbReference>
<evidence type="ECO:0000313" key="11">
    <source>
        <dbReference type="Proteomes" id="UP001500962"/>
    </source>
</evidence>
<gene>
    <name evidence="8" type="ORF">GCM10008985_34930</name>
    <name evidence="9" type="ORF">MUK72_08910</name>
</gene>
<reference evidence="9" key="2">
    <citation type="submission" date="2022-04" db="EMBL/GenBank/DDBJ databases">
        <title>Sequencing and genomic assembly of Halococcus dombrowskii.</title>
        <authorList>
            <person name="Lim S.W."/>
            <person name="MacLea K.S."/>
        </authorList>
    </citation>
    <scope>NUCLEOTIDE SEQUENCE</scope>
    <source>
        <strain evidence="9">H4</strain>
    </source>
</reference>
<dbReference type="RefSeq" id="WP_244699137.1">
    <property type="nucleotide sequence ID" value="NZ_BAAADN010000085.1"/>
</dbReference>
<evidence type="ECO:0000313" key="8">
    <source>
        <dbReference type="EMBL" id="GAA0475616.1"/>
    </source>
</evidence>
<dbReference type="GeneID" id="71761964"/>
<proteinExistence type="inferred from homology"/>
<organism evidence="8 11">
    <name type="scientific">Halococcus dombrowskii</name>
    <dbReference type="NCBI Taxonomy" id="179637"/>
    <lineage>
        <taxon>Archaea</taxon>
        <taxon>Methanobacteriati</taxon>
        <taxon>Methanobacteriota</taxon>
        <taxon>Stenosarchaea group</taxon>
        <taxon>Halobacteria</taxon>
        <taxon>Halobacteriales</taxon>
        <taxon>Halococcaceae</taxon>
        <taxon>Halococcus</taxon>
    </lineage>
</organism>
<keyword evidence="4 7" id="KW-1133">Transmembrane helix</keyword>
<dbReference type="Pfam" id="PF01594">
    <property type="entry name" value="AI-2E_transport"/>
    <property type="match status" value="1"/>
</dbReference>
<name>A0AAV3SLH2_HALDO</name>
<comment type="similarity">
    <text evidence="2">Belongs to the autoinducer-2 exporter (AI-2E) (TC 2.A.86) family.</text>
</comment>
<reference evidence="8" key="1">
    <citation type="journal article" date="2014" name="Int. J. Syst. Evol. Microbiol.">
        <title>Complete genome sequence of Corynebacterium casei LMG S-19264T (=DSM 44701T), isolated from a smear-ripened cheese.</title>
        <authorList>
            <consortium name="US DOE Joint Genome Institute (JGI-PGF)"/>
            <person name="Walter F."/>
            <person name="Albersmeier A."/>
            <person name="Kalinowski J."/>
            <person name="Ruckert C."/>
        </authorList>
    </citation>
    <scope>NUCLEOTIDE SEQUENCE</scope>
    <source>
        <strain evidence="8">JCM 12289</strain>
    </source>
</reference>
<dbReference type="Proteomes" id="UP000830542">
    <property type="component" value="Chromosome"/>
</dbReference>
<feature type="compositionally biased region" description="Acidic residues" evidence="6">
    <location>
        <begin position="387"/>
        <end position="399"/>
    </location>
</feature>
<feature type="region of interest" description="Disordered" evidence="6">
    <location>
        <begin position="371"/>
        <end position="421"/>
    </location>
</feature>
<protein>
    <submittedName>
        <fullName evidence="8">AI-2E family transporter</fullName>
    </submittedName>
</protein>
<evidence type="ECO:0000256" key="2">
    <source>
        <dbReference type="ARBA" id="ARBA00009773"/>
    </source>
</evidence>
<evidence type="ECO:0000256" key="4">
    <source>
        <dbReference type="ARBA" id="ARBA00022989"/>
    </source>
</evidence>
<dbReference type="PANTHER" id="PTHR21716">
    <property type="entry name" value="TRANSMEMBRANE PROTEIN"/>
    <property type="match status" value="1"/>
</dbReference>
<reference evidence="8" key="3">
    <citation type="submission" date="2023-12" db="EMBL/GenBank/DDBJ databases">
        <authorList>
            <person name="Sun Q."/>
            <person name="Inoue M."/>
        </authorList>
    </citation>
    <scope>NUCLEOTIDE SEQUENCE</scope>
    <source>
        <strain evidence="8">JCM 12289</strain>
    </source>
</reference>
<dbReference type="GO" id="GO:0016020">
    <property type="term" value="C:membrane"/>
    <property type="evidence" value="ECO:0007669"/>
    <property type="project" value="UniProtKB-SubCell"/>
</dbReference>
<dbReference type="EMBL" id="BAAADN010000085">
    <property type="protein sequence ID" value="GAA0475616.1"/>
    <property type="molecule type" value="Genomic_DNA"/>
</dbReference>
<dbReference type="KEGG" id="hdo:MUK72_08910"/>
<feature type="transmembrane region" description="Helical" evidence="7">
    <location>
        <begin position="285"/>
        <end position="303"/>
    </location>
</feature>
<evidence type="ECO:0000256" key="1">
    <source>
        <dbReference type="ARBA" id="ARBA00004141"/>
    </source>
</evidence>
<sequence>MASLLGDYDRSRIPVWLMAVVFSLALSFIIWRYIGTFVLGLFVYYITRPIHRRLADHIPTSSLAAAVSLTTVALPVIVLIGYTLYVGTFQLADIAESANLQPVLDALEPYVENAGVGTEPQAVISSAIENPQQFLSGGVIDAITEAATPLFAYLGAFGNALIHLFVVLALAFYLLRDDHKLAAWFRSQLAGDGTPMYAYLDAVDRNLKTIYFGNILNAFSTAILAAISYNLLNAVSPAGVAVPSPTLLGLLTGVGSLVPVIGMKIVYVPVALLLGVEAVLVSPTLLWFPLVFAGVSLVIVDTIPDLVLRPYVSGRDLHTGSVMIAYIIGPLLFGWYGLFLGPLLLVLFVHFARILLPELIRGEPLTARATAGNPLHPSTDLPVSEPEPIDPTDESDAETDGAGPTDDESSRSLDDGTGNRE</sequence>
<evidence type="ECO:0000313" key="9">
    <source>
        <dbReference type="EMBL" id="UOO94090.1"/>
    </source>
</evidence>
<keyword evidence="3 7" id="KW-0812">Transmembrane</keyword>
<feature type="transmembrane region" description="Helical" evidence="7">
    <location>
        <begin position="323"/>
        <end position="351"/>
    </location>
</feature>
<keyword evidence="10" id="KW-1185">Reference proteome</keyword>
<dbReference type="InterPro" id="IPR002549">
    <property type="entry name" value="AI-2E-like"/>
</dbReference>
<evidence type="ECO:0000256" key="7">
    <source>
        <dbReference type="SAM" id="Phobius"/>
    </source>
</evidence>
<feature type="transmembrane region" description="Helical" evidence="7">
    <location>
        <begin position="63"/>
        <end position="85"/>
    </location>
</feature>
<dbReference type="EMBL" id="CP095005">
    <property type="protein sequence ID" value="UOO94090.1"/>
    <property type="molecule type" value="Genomic_DNA"/>
</dbReference>
<feature type="transmembrane region" description="Helical" evidence="7">
    <location>
        <begin position="247"/>
        <end position="273"/>
    </location>
</feature>
<evidence type="ECO:0000313" key="10">
    <source>
        <dbReference type="Proteomes" id="UP000830542"/>
    </source>
</evidence>
<evidence type="ECO:0000256" key="6">
    <source>
        <dbReference type="SAM" id="MobiDB-lite"/>
    </source>
</evidence>
<dbReference type="Proteomes" id="UP001500962">
    <property type="component" value="Unassembled WGS sequence"/>
</dbReference>
<accession>A0AAV3SLH2</accession>
<comment type="subcellular location">
    <subcellularLocation>
        <location evidence="1">Membrane</location>
        <topology evidence="1">Multi-pass membrane protein</topology>
    </subcellularLocation>
</comment>
<evidence type="ECO:0000256" key="3">
    <source>
        <dbReference type="ARBA" id="ARBA00022692"/>
    </source>
</evidence>
<feature type="transmembrane region" description="Helical" evidence="7">
    <location>
        <begin position="215"/>
        <end position="235"/>
    </location>
</feature>
<feature type="transmembrane region" description="Helical" evidence="7">
    <location>
        <begin position="15"/>
        <end position="42"/>
    </location>
</feature>